<evidence type="ECO:0000256" key="11">
    <source>
        <dbReference type="PIRSR" id="PIRSR006247-1"/>
    </source>
</evidence>
<evidence type="ECO:0000256" key="3">
    <source>
        <dbReference type="ARBA" id="ARBA00022475"/>
    </source>
</evidence>
<keyword evidence="7 12" id="KW-1133">Transmembrane helix</keyword>
<dbReference type="eggNOG" id="COG0168">
    <property type="taxonomic scope" value="Bacteria"/>
</dbReference>
<keyword evidence="10" id="KW-0997">Cell inner membrane</keyword>
<dbReference type="Pfam" id="PF02386">
    <property type="entry name" value="TrkH"/>
    <property type="match status" value="1"/>
</dbReference>
<dbReference type="GO" id="GO:0015379">
    <property type="term" value="F:potassium:chloride symporter activity"/>
    <property type="evidence" value="ECO:0007669"/>
    <property type="project" value="InterPro"/>
</dbReference>
<dbReference type="AlphaFoldDB" id="A0A099LP28"/>
<dbReference type="RefSeq" id="WP_039422435.1">
    <property type="nucleotide sequence ID" value="NZ_CP046791.1"/>
</dbReference>
<dbReference type="GeneID" id="43681769"/>
<feature type="transmembrane region" description="Helical" evidence="12">
    <location>
        <begin position="132"/>
        <end position="157"/>
    </location>
</feature>
<evidence type="ECO:0000256" key="9">
    <source>
        <dbReference type="ARBA" id="ARBA00023136"/>
    </source>
</evidence>
<comment type="caution">
    <text evidence="13">The sequence shown here is derived from an EMBL/GenBank/DDBJ whole genome shotgun (WGS) entry which is preliminary data.</text>
</comment>
<keyword evidence="11" id="KW-0479">Metal-binding</keyword>
<organism evidence="13 14">
    <name type="scientific">Vibrio navarrensis</name>
    <dbReference type="NCBI Taxonomy" id="29495"/>
    <lineage>
        <taxon>Bacteria</taxon>
        <taxon>Pseudomonadati</taxon>
        <taxon>Pseudomonadota</taxon>
        <taxon>Gammaproteobacteria</taxon>
        <taxon>Vibrionales</taxon>
        <taxon>Vibrionaceae</taxon>
        <taxon>Vibrio</taxon>
    </lineage>
</organism>
<evidence type="ECO:0000313" key="13">
    <source>
        <dbReference type="EMBL" id="KGK09943.1"/>
    </source>
</evidence>
<feature type="binding site" evidence="11">
    <location>
        <position position="431"/>
    </location>
    <ligand>
        <name>K(+)</name>
        <dbReference type="ChEBI" id="CHEBI:29103"/>
    </ligand>
</feature>
<proteinExistence type="inferred from homology"/>
<feature type="transmembrane region" description="Helical" evidence="12">
    <location>
        <begin position="331"/>
        <end position="352"/>
    </location>
</feature>
<feature type="transmembrane region" description="Helical" evidence="12">
    <location>
        <begin position="234"/>
        <end position="256"/>
    </location>
</feature>
<keyword evidence="14" id="KW-1185">Reference proteome</keyword>
<feature type="binding site" evidence="11">
    <location>
        <position position="218"/>
    </location>
    <ligand>
        <name>K(+)</name>
        <dbReference type="ChEBI" id="CHEBI:29103"/>
    </ligand>
</feature>
<feature type="binding site" evidence="11">
    <location>
        <position position="110"/>
    </location>
    <ligand>
        <name>K(+)</name>
        <dbReference type="ChEBI" id="CHEBI:29103"/>
    </ligand>
</feature>
<dbReference type="EMBL" id="JMCG01000001">
    <property type="protein sequence ID" value="KGK09943.1"/>
    <property type="molecule type" value="Genomic_DNA"/>
</dbReference>
<keyword evidence="6 10" id="KW-0630">Potassium</keyword>
<keyword evidence="4 10" id="KW-0633">Potassium transport</keyword>
<evidence type="ECO:0000256" key="10">
    <source>
        <dbReference type="PIRNR" id="PIRNR006247"/>
    </source>
</evidence>
<evidence type="ECO:0000256" key="12">
    <source>
        <dbReference type="SAM" id="Phobius"/>
    </source>
</evidence>
<protein>
    <recommendedName>
        <fullName evidence="10">Trk system potassium uptake protein</fullName>
    </recommendedName>
</protein>
<dbReference type="InterPro" id="IPR003445">
    <property type="entry name" value="Cat_transpt"/>
</dbReference>
<name>A0A099LP28_9VIBR</name>
<feature type="binding site" evidence="11">
    <location>
        <position position="313"/>
    </location>
    <ligand>
        <name>K(+)</name>
        <dbReference type="ChEBI" id="CHEBI:29103"/>
    </ligand>
</feature>
<sequence>MVNFRPVLFVIGLVLSKIALFMYVPTLVAFFTATGGFLDFAQAVVITHIAAFICLSIGRTAHFKLSVRDMFLITSLVWTIASAFAALPFMFINHISFTDAYFETMSGITTTGSTVLSGLDNMAPSILLWRSILQWLGGVGFIVMAVAVLPMLNVGGMKLFQTESSDWSDKSSPRAKTVAKNIVAVYLILTVLCLAGYLLTGMNLFDAINHSFTTLSTGGYSTSDGSMNHFSKGAHWVATLFMFLGGLPFLLFVSALRKRRLDALFRDAQVQGFTFLFLGSSLVVATWLVLRDGYTIADALRVAMFNIVSVVTTTGFGLEDFTAWGALPTTLFAFLMMAGACSGSTSGGIKVFRFQIAMTLLNKQIMKLIHPSGIFVQRYNHRPVNDDIVRSVVAFGLMFFITIIAIAGGLSAMGLDPVTSISGSITAVANVGPGMGNVIGPTGNFAPLPDAAKWLLSLGMLMGRLEILTLLVLFFPAFWRR</sequence>
<dbReference type="GO" id="GO:0005886">
    <property type="term" value="C:plasma membrane"/>
    <property type="evidence" value="ECO:0007669"/>
    <property type="project" value="UniProtKB-SubCell"/>
</dbReference>
<dbReference type="PANTHER" id="PTHR32024:SF3">
    <property type="entry name" value="TRK SYSTEM POTASSIUM UPTAKE PROTEIN"/>
    <property type="match status" value="1"/>
</dbReference>
<feature type="binding site" evidence="11">
    <location>
        <position position="111"/>
    </location>
    <ligand>
        <name>K(+)</name>
        <dbReference type="ChEBI" id="CHEBI:29103"/>
    </ligand>
</feature>
<comment type="similarity">
    <text evidence="10">Belongs to the TrkH potassium transport family.</text>
</comment>
<evidence type="ECO:0000256" key="4">
    <source>
        <dbReference type="ARBA" id="ARBA00022538"/>
    </source>
</evidence>
<evidence type="ECO:0000256" key="1">
    <source>
        <dbReference type="ARBA" id="ARBA00004651"/>
    </source>
</evidence>
<accession>A0A099LP28</accession>
<feature type="transmembrane region" description="Helical" evidence="12">
    <location>
        <begin position="7"/>
        <end position="31"/>
    </location>
</feature>
<keyword evidence="5 12" id="KW-0812">Transmembrane</keyword>
<feature type="transmembrane region" description="Helical" evidence="12">
    <location>
        <begin position="454"/>
        <end position="479"/>
    </location>
</feature>
<evidence type="ECO:0000256" key="2">
    <source>
        <dbReference type="ARBA" id="ARBA00022448"/>
    </source>
</evidence>
<feature type="transmembrane region" description="Helical" evidence="12">
    <location>
        <begin position="37"/>
        <end position="58"/>
    </location>
</feature>
<feature type="transmembrane region" description="Helical" evidence="12">
    <location>
        <begin position="268"/>
        <end position="290"/>
    </location>
</feature>
<dbReference type="PIRSF" id="PIRSF006247">
    <property type="entry name" value="TrkH"/>
    <property type="match status" value="1"/>
</dbReference>
<dbReference type="STRING" id="29495.EA26_00855"/>
<dbReference type="GO" id="GO:0046872">
    <property type="term" value="F:metal ion binding"/>
    <property type="evidence" value="ECO:0007669"/>
    <property type="project" value="UniProtKB-KW"/>
</dbReference>
<gene>
    <name evidence="13" type="ORF">EA26_00855</name>
</gene>
<dbReference type="Proteomes" id="UP000029994">
    <property type="component" value="Unassembled WGS sequence"/>
</dbReference>
<comment type="function">
    <text evidence="10">Low-affinity potassium transport system. Interacts with Trk system potassium uptake protein TrkA.</text>
</comment>
<feature type="transmembrane region" description="Helical" evidence="12">
    <location>
        <begin position="70"/>
        <end position="92"/>
    </location>
</feature>
<keyword evidence="8 10" id="KW-0406">Ion transport</keyword>
<keyword evidence="2 10" id="KW-0813">Transport</keyword>
<reference evidence="13 14" key="1">
    <citation type="submission" date="2014-04" db="EMBL/GenBank/DDBJ databases">
        <title>Genome sequencing of Vibrio navarrensis strains.</title>
        <authorList>
            <person name="Gladney L.M."/>
            <person name="Katz L.S."/>
            <person name="Marino-Ramirez L."/>
            <person name="Jordan I.K."/>
        </authorList>
    </citation>
    <scope>NUCLEOTIDE SEQUENCE [LARGE SCALE GENOMIC DNA]</scope>
    <source>
        <strain evidence="13 14">ATCC 51183</strain>
    </source>
</reference>
<keyword evidence="3 10" id="KW-1003">Cell membrane</keyword>
<dbReference type="PANTHER" id="PTHR32024">
    <property type="entry name" value="TRK SYSTEM POTASSIUM UPTAKE PROTEIN TRKG-RELATED"/>
    <property type="match status" value="1"/>
</dbReference>
<evidence type="ECO:0000313" key="14">
    <source>
        <dbReference type="Proteomes" id="UP000029994"/>
    </source>
</evidence>
<evidence type="ECO:0000256" key="6">
    <source>
        <dbReference type="ARBA" id="ARBA00022958"/>
    </source>
</evidence>
<feature type="transmembrane region" description="Helical" evidence="12">
    <location>
        <begin position="388"/>
        <end position="410"/>
    </location>
</feature>
<feature type="binding site" evidence="11">
    <location>
        <position position="430"/>
    </location>
    <ligand>
        <name>K(+)</name>
        <dbReference type="ChEBI" id="CHEBI:29103"/>
    </ligand>
</feature>
<evidence type="ECO:0000256" key="5">
    <source>
        <dbReference type="ARBA" id="ARBA00022692"/>
    </source>
</evidence>
<comment type="subcellular location">
    <subcellularLocation>
        <location evidence="10">Cell inner membrane</location>
        <topology evidence="10">Multi-pass membrane protein</topology>
    </subcellularLocation>
    <subcellularLocation>
        <location evidence="1">Cell membrane</location>
        <topology evidence="1">Multi-pass membrane protein</topology>
    </subcellularLocation>
</comment>
<evidence type="ECO:0000256" key="7">
    <source>
        <dbReference type="ARBA" id="ARBA00022989"/>
    </source>
</evidence>
<evidence type="ECO:0000256" key="8">
    <source>
        <dbReference type="ARBA" id="ARBA00023065"/>
    </source>
</evidence>
<keyword evidence="9 10" id="KW-0472">Membrane</keyword>
<feature type="binding site" evidence="11">
    <location>
        <position position="314"/>
    </location>
    <ligand>
        <name>K(+)</name>
        <dbReference type="ChEBI" id="CHEBI:29103"/>
    </ligand>
</feature>
<dbReference type="InterPro" id="IPR004772">
    <property type="entry name" value="TrkH"/>
</dbReference>
<dbReference type="NCBIfam" id="TIGR00933">
    <property type="entry name" value="2a38"/>
    <property type="match status" value="1"/>
</dbReference>
<feature type="transmembrane region" description="Helical" evidence="12">
    <location>
        <begin position="178"/>
        <end position="199"/>
    </location>
</feature>